<evidence type="ECO:0000313" key="2">
    <source>
        <dbReference type="EMBL" id="BBW99908.1"/>
    </source>
</evidence>
<keyword evidence="1" id="KW-0732">Signal</keyword>
<sequence>MNRNHTRAVPGKPTLWLMKILAAAALACGFVAAPMVIAANASASPGYCDGADCVPYLTRSAVAGEHCVQNTRYNWGVDASGNTLACSSGSVWIPAPPLVGVRTLRLPCGEEKGVAQSPDGVPLACVGGAWSADYSWTFYR</sequence>
<dbReference type="AlphaFoldDB" id="A0AAD1H7K7"/>
<dbReference type="KEGG" id="mmor:MMOR_08450"/>
<gene>
    <name evidence="2" type="ORF">MMOR_08450</name>
</gene>
<feature type="chain" id="PRO_5042148033" description="Secreted protein" evidence="1">
    <location>
        <begin position="39"/>
        <end position="140"/>
    </location>
</feature>
<reference evidence="2 3" key="1">
    <citation type="journal article" date="2019" name="Emerg. Microbes Infect.">
        <title>Comprehensive subspecies identification of 175 nontuberculous mycobacteria species based on 7547 genomic profiles.</title>
        <authorList>
            <person name="Matsumoto Y."/>
            <person name="Kinjo T."/>
            <person name="Motooka D."/>
            <person name="Nabeya D."/>
            <person name="Jung N."/>
            <person name="Uechi K."/>
            <person name="Horii T."/>
            <person name="Iida T."/>
            <person name="Fujita J."/>
            <person name="Nakamura S."/>
        </authorList>
    </citation>
    <scope>NUCLEOTIDE SEQUENCE [LARGE SCALE GENOMIC DNA]</scope>
    <source>
        <strain evidence="2 3">JCM 6375</strain>
    </source>
</reference>
<feature type="signal peptide" evidence="1">
    <location>
        <begin position="1"/>
        <end position="38"/>
    </location>
</feature>
<evidence type="ECO:0000313" key="3">
    <source>
        <dbReference type="Proteomes" id="UP000466681"/>
    </source>
</evidence>
<keyword evidence="3" id="KW-1185">Reference proteome</keyword>
<protein>
    <recommendedName>
        <fullName evidence="4">Secreted protein</fullName>
    </recommendedName>
</protein>
<organism evidence="2 3">
    <name type="scientific">Mycolicibacterium moriokaense</name>
    <dbReference type="NCBI Taxonomy" id="39691"/>
    <lineage>
        <taxon>Bacteria</taxon>
        <taxon>Bacillati</taxon>
        <taxon>Actinomycetota</taxon>
        <taxon>Actinomycetes</taxon>
        <taxon>Mycobacteriales</taxon>
        <taxon>Mycobacteriaceae</taxon>
        <taxon>Mycolicibacterium</taxon>
    </lineage>
</organism>
<accession>A0AAD1H7K7</accession>
<evidence type="ECO:0008006" key="4">
    <source>
        <dbReference type="Google" id="ProtNLM"/>
    </source>
</evidence>
<dbReference type="EMBL" id="AP022560">
    <property type="protein sequence ID" value="BBW99908.1"/>
    <property type="molecule type" value="Genomic_DNA"/>
</dbReference>
<name>A0AAD1H7K7_9MYCO</name>
<dbReference type="Proteomes" id="UP000466681">
    <property type="component" value="Chromosome"/>
</dbReference>
<evidence type="ECO:0000256" key="1">
    <source>
        <dbReference type="SAM" id="SignalP"/>
    </source>
</evidence>
<proteinExistence type="predicted"/>